<reference evidence="9" key="1">
    <citation type="journal article" date="2019" name="Int. J. Syst. Evol. Microbiol.">
        <title>The Global Catalogue of Microorganisms (GCM) 10K type strain sequencing project: providing services to taxonomists for standard genome sequencing and annotation.</title>
        <authorList>
            <consortium name="The Broad Institute Genomics Platform"/>
            <consortium name="The Broad Institute Genome Sequencing Center for Infectious Disease"/>
            <person name="Wu L."/>
            <person name="Ma J."/>
        </authorList>
    </citation>
    <scope>NUCLEOTIDE SEQUENCE [LARGE SCALE GENOMIC DNA]</scope>
    <source>
        <strain evidence="9">TBRC 5781</strain>
    </source>
</reference>
<evidence type="ECO:0000256" key="1">
    <source>
        <dbReference type="ARBA" id="ARBA00004141"/>
    </source>
</evidence>
<feature type="transmembrane region" description="Helical" evidence="6">
    <location>
        <begin position="211"/>
        <end position="234"/>
    </location>
</feature>
<sequence>MTNLLLFSSTVLIWGTTWIAIALQIGPVPVLVSVFYRFALAALILVGALVLSGRLKVPTLQQQPFVVIQALSLFCCNFLCFYHAAAYVPSGLISVVFSLATVYNAVNARIFFGDPIKSRALVAAALGVAGLCLLFGPDVFLAVKPDSWKGIALSALGTLFFSFGNMASRRNSAAGLSPITANAWGMTYGSLALLFLVAVTQTPVVAPPDRIYIAALIYLSAIGSVVGFTTYLMLVSRLGSQKAAYATVLFPVVALTLSSIFEDYHWTWPGVFGLCLTLAGNTVMFAKFPLTLRTREAGEGKNSVDVSA</sequence>
<keyword evidence="3 6" id="KW-0812">Transmembrane</keyword>
<comment type="subcellular location">
    <subcellularLocation>
        <location evidence="1">Membrane</location>
        <topology evidence="1">Multi-pass membrane protein</topology>
    </subcellularLocation>
</comment>
<feature type="domain" description="EamA" evidence="7">
    <location>
        <begin position="4"/>
        <end position="135"/>
    </location>
</feature>
<keyword evidence="5 6" id="KW-0472">Membrane</keyword>
<evidence type="ECO:0000256" key="4">
    <source>
        <dbReference type="ARBA" id="ARBA00022989"/>
    </source>
</evidence>
<dbReference type="Pfam" id="PF00892">
    <property type="entry name" value="EamA"/>
    <property type="match status" value="2"/>
</dbReference>
<dbReference type="Proteomes" id="UP001595697">
    <property type="component" value="Unassembled WGS sequence"/>
</dbReference>
<feature type="transmembrane region" description="Helical" evidence="6">
    <location>
        <begin position="91"/>
        <end position="112"/>
    </location>
</feature>
<dbReference type="EMBL" id="JBHSBD010000025">
    <property type="protein sequence ID" value="MFC3967864.1"/>
    <property type="molecule type" value="Genomic_DNA"/>
</dbReference>
<dbReference type="InterPro" id="IPR000620">
    <property type="entry name" value="EamA_dom"/>
</dbReference>
<dbReference type="PANTHER" id="PTHR32322:SF2">
    <property type="entry name" value="EAMA DOMAIN-CONTAINING PROTEIN"/>
    <property type="match status" value="1"/>
</dbReference>
<accession>A0ABV8E7H2</accession>
<evidence type="ECO:0000259" key="7">
    <source>
        <dbReference type="Pfam" id="PF00892"/>
    </source>
</evidence>
<feature type="transmembrane region" description="Helical" evidence="6">
    <location>
        <begin position="32"/>
        <end position="53"/>
    </location>
</feature>
<dbReference type="PANTHER" id="PTHR32322">
    <property type="entry name" value="INNER MEMBRANE TRANSPORTER"/>
    <property type="match status" value="1"/>
</dbReference>
<evidence type="ECO:0000256" key="3">
    <source>
        <dbReference type="ARBA" id="ARBA00022692"/>
    </source>
</evidence>
<keyword evidence="4 6" id="KW-1133">Transmembrane helix</keyword>
<feature type="transmembrane region" description="Helical" evidence="6">
    <location>
        <begin position="243"/>
        <end position="261"/>
    </location>
</feature>
<feature type="domain" description="EamA" evidence="7">
    <location>
        <begin position="149"/>
        <end position="284"/>
    </location>
</feature>
<dbReference type="RefSeq" id="WP_247260380.1">
    <property type="nucleotide sequence ID" value="NZ_JALJQZ010000008.1"/>
</dbReference>
<evidence type="ECO:0000313" key="9">
    <source>
        <dbReference type="Proteomes" id="UP001595697"/>
    </source>
</evidence>
<dbReference type="InterPro" id="IPR050638">
    <property type="entry name" value="AA-Vitamin_Transporters"/>
</dbReference>
<evidence type="ECO:0000256" key="6">
    <source>
        <dbReference type="SAM" id="Phobius"/>
    </source>
</evidence>
<dbReference type="InterPro" id="IPR037185">
    <property type="entry name" value="EmrE-like"/>
</dbReference>
<feature type="transmembrane region" description="Helical" evidence="6">
    <location>
        <begin position="267"/>
        <end position="286"/>
    </location>
</feature>
<feature type="transmembrane region" description="Helical" evidence="6">
    <location>
        <begin position="119"/>
        <end position="136"/>
    </location>
</feature>
<comment type="caution">
    <text evidence="8">The sequence shown here is derived from an EMBL/GenBank/DDBJ whole genome shotgun (WGS) entry which is preliminary data.</text>
</comment>
<protein>
    <submittedName>
        <fullName evidence="8">DMT family transporter</fullName>
    </submittedName>
</protein>
<feature type="transmembrane region" description="Helical" evidence="6">
    <location>
        <begin position="148"/>
        <end position="167"/>
    </location>
</feature>
<comment type="similarity">
    <text evidence="2">Belongs to the EamA transporter family.</text>
</comment>
<evidence type="ECO:0000256" key="2">
    <source>
        <dbReference type="ARBA" id="ARBA00007362"/>
    </source>
</evidence>
<evidence type="ECO:0000313" key="8">
    <source>
        <dbReference type="EMBL" id="MFC3967864.1"/>
    </source>
</evidence>
<name>A0ABV8E7H2_9HYPH</name>
<gene>
    <name evidence="8" type="ORF">ACFOVS_06940</name>
</gene>
<proteinExistence type="inferred from homology"/>
<organism evidence="8 9">
    <name type="scientific">Rhizobium lemnae</name>
    <dbReference type="NCBI Taxonomy" id="1214924"/>
    <lineage>
        <taxon>Bacteria</taxon>
        <taxon>Pseudomonadati</taxon>
        <taxon>Pseudomonadota</taxon>
        <taxon>Alphaproteobacteria</taxon>
        <taxon>Hyphomicrobiales</taxon>
        <taxon>Rhizobiaceae</taxon>
        <taxon>Rhizobium/Agrobacterium group</taxon>
        <taxon>Rhizobium</taxon>
    </lineage>
</organism>
<feature type="transmembrane region" description="Helical" evidence="6">
    <location>
        <begin position="179"/>
        <end position="199"/>
    </location>
</feature>
<evidence type="ECO:0000256" key="5">
    <source>
        <dbReference type="ARBA" id="ARBA00023136"/>
    </source>
</evidence>
<feature type="transmembrane region" description="Helical" evidence="6">
    <location>
        <begin position="65"/>
        <end position="85"/>
    </location>
</feature>
<keyword evidence="9" id="KW-1185">Reference proteome</keyword>
<dbReference type="SUPFAM" id="SSF103481">
    <property type="entry name" value="Multidrug resistance efflux transporter EmrE"/>
    <property type="match status" value="2"/>
</dbReference>